<accession>A0AAD1X9K9</accession>
<evidence type="ECO:0000313" key="2">
    <source>
        <dbReference type="EMBL" id="CAI2362761.1"/>
    </source>
</evidence>
<evidence type="ECO:0000313" key="3">
    <source>
        <dbReference type="Proteomes" id="UP001295684"/>
    </source>
</evidence>
<organism evidence="2 3">
    <name type="scientific">Euplotes crassus</name>
    <dbReference type="NCBI Taxonomy" id="5936"/>
    <lineage>
        <taxon>Eukaryota</taxon>
        <taxon>Sar</taxon>
        <taxon>Alveolata</taxon>
        <taxon>Ciliophora</taxon>
        <taxon>Intramacronucleata</taxon>
        <taxon>Spirotrichea</taxon>
        <taxon>Hypotrichia</taxon>
        <taxon>Euplotida</taxon>
        <taxon>Euplotidae</taxon>
        <taxon>Moneuplotes</taxon>
    </lineage>
</organism>
<gene>
    <name evidence="2" type="ORF">ECRASSUSDP1_LOCUS4088</name>
</gene>
<protein>
    <submittedName>
        <fullName evidence="2">Uncharacterized protein</fullName>
    </submittedName>
</protein>
<comment type="caution">
    <text evidence="2">The sequence shown here is derived from an EMBL/GenBank/DDBJ whole genome shotgun (WGS) entry which is preliminary data.</text>
</comment>
<feature type="coiled-coil region" evidence="1">
    <location>
        <begin position="171"/>
        <end position="205"/>
    </location>
</feature>
<evidence type="ECO:0000256" key="1">
    <source>
        <dbReference type="SAM" id="Coils"/>
    </source>
</evidence>
<proteinExistence type="predicted"/>
<name>A0AAD1X9K9_EUPCR</name>
<reference evidence="2" key="1">
    <citation type="submission" date="2023-07" db="EMBL/GenBank/DDBJ databases">
        <authorList>
            <consortium name="AG Swart"/>
            <person name="Singh M."/>
            <person name="Singh A."/>
            <person name="Seah K."/>
            <person name="Emmerich C."/>
        </authorList>
    </citation>
    <scope>NUCLEOTIDE SEQUENCE</scope>
    <source>
        <strain evidence="2">DP1</strain>
    </source>
</reference>
<dbReference type="EMBL" id="CAMPGE010003917">
    <property type="protein sequence ID" value="CAI2362761.1"/>
    <property type="molecule type" value="Genomic_DNA"/>
</dbReference>
<keyword evidence="3" id="KW-1185">Reference proteome</keyword>
<sequence>MTNNIVGRKEPEVCLILSKRGIMVFKCINFPKKKAITPNGRRNKKELIREPRRKLGSVTNLHTLAGLSTLNPISFTHKRKHSRKEMQLDAIKNKLSLNSVNPIRVQVIEKYQLSQKNYMQYLEVKNCWKKWLLKHAYQAYLKYKEKQENSTDNNGSSRPRLKKSKLIILKNNKLINKKTHIKNELKFAQEVVNQFRTKNNTAEEARMEQLKRKKTVKGKKILNLLSRKKKSKSFKISNHIEGVKLPAKNIYERIYSCENIKSSLPHLSDGSKSGMKRYKDFTKKHPGKVKDSTLLKPKFSKGTILYLSSKEKKQKTISKTEMYMKKFKEKINSKHYCLTRKYSDFSANKIQATTLKRLNTKSLRRLKSGIFGWNH</sequence>
<keyword evidence="1" id="KW-0175">Coiled coil</keyword>
<dbReference type="AlphaFoldDB" id="A0AAD1X9K9"/>
<dbReference type="Proteomes" id="UP001295684">
    <property type="component" value="Unassembled WGS sequence"/>
</dbReference>